<sequence length="67" mass="7724">MFRAIHYVQSYSLFLLHAYKYASVLVAIFPSQFSFLFRHDPAGFDTSFQYDLSPPESARLAEQLGET</sequence>
<dbReference type="EMBL" id="JAWDGP010004484">
    <property type="protein sequence ID" value="KAK3763936.1"/>
    <property type="molecule type" value="Genomic_DNA"/>
</dbReference>
<dbReference type="Proteomes" id="UP001283361">
    <property type="component" value="Unassembled WGS sequence"/>
</dbReference>
<evidence type="ECO:0000313" key="3">
    <source>
        <dbReference type="Proteomes" id="UP001283361"/>
    </source>
</evidence>
<keyword evidence="1" id="KW-1133">Transmembrane helix</keyword>
<reference evidence="2" key="1">
    <citation type="journal article" date="2023" name="G3 (Bethesda)">
        <title>A reference genome for the long-term kleptoplast-retaining sea slug Elysia crispata morphotype clarki.</title>
        <authorList>
            <person name="Eastman K.E."/>
            <person name="Pendleton A.L."/>
            <person name="Shaikh M.A."/>
            <person name="Suttiyut T."/>
            <person name="Ogas R."/>
            <person name="Tomko P."/>
            <person name="Gavelis G."/>
            <person name="Widhalm J.R."/>
            <person name="Wisecaver J.H."/>
        </authorList>
    </citation>
    <scope>NUCLEOTIDE SEQUENCE</scope>
    <source>
        <strain evidence="2">ECLA1</strain>
    </source>
</reference>
<keyword evidence="1" id="KW-0472">Membrane</keyword>
<dbReference type="AlphaFoldDB" id="A0AAE1DB16"/>
<name>A0AAE1DB16_9GAST</name>
<accession>A0AAE1DB16</accession>
<evidence type="ECO:0000256" key="1">
    <source>
        <dbReference type="SAM" id="Phobius"/>
    </source>
</evidence>
<keyword evidence="1" id="KW-0812">Transmembrane</keyword>
<proteinExistence type="predicted"/>
<protein>
    <submittedName>
        <fullName evidence="2">Uncharacterized protein</fullName>
    </submittedName>
</protein>
<feature type="transmembrane region" description="Helical" evidence="1">
    <location>
        <begin position="18"/>
        <end position="37"/>
    </location>
</feature>
<organism evidence="2 3">
    <name type="scientific">Elysia crispata</name>
    <name type="common">lettuce slug</name>
    <dbReference type="NCBI Taxonomy" id="231223"/>
    <lineage>
        <taxon>Eukaryota</taxon>
        <taxon>Metazoa</taxon>
        <taxon>Spiralia</taxon>
        <taxon>Lophotrochozoa</taxon>
        <taxon>Mollusca</taxon>
        <taxon>Gastropoda</taxon>
        <taxon>Heterobranchia</taxon>
        <taxon>Euthyneura</taxon>
        <taxon>Panpulmonata</taxon>
        <taxon>Sacoglossa</taxon>
        <taxon>Placobranchoidea</taxon>
        <taxon>Plakobranchidae</taxon>
        <taxon>Elysia</taxon>
    </lineage>
</organism>
<evidence type="ECO:0000313" key="2">
    <source>
        <dbReference type="EMBL" id="KAK3763936.1"/>
    </source>
</evidence>
<gene>
    <name evidence="2" type="ORF">RRG08_050583</name>
</gene>
<comment type="caution">
    <text evidence="2">The sequence shown here is derived from an EMBL/GenBank/DDBJ whole genome shotgun (WGS) entry which is preliminary data.</text>
</comment>
<keyword evidence="3" id="KW-1185">Reference proteome</keyword>